<name>A0ABU9XK38_9BACI</name>
<dbReference type="InterPro" id="IPR008302">
    <property type="entry name" value="NamZ"/>
</dbReference>
<dbReference type="Pfam" id="PF20732">
    <property type="entry name" value="NamZ_C"/>
    <property type="match status" value="1"/>
</dbReference>
<dbReference type="Pfam" id="PF07075">
    <property type="entry name" value="NamZ_N"/>
    <property type="match status" value="1"/>
</dbReference>
<feature type="domain" description="Peptidoglycan beta-N-acetylmuramidase NamZ C-terminal" evidence="2">
    <location>
        <begin position="226"/>
        <end position="382"/>
    </location>
</feature>
<proteinExistence type="predicted"/>
<dbReference type="PANTHER" id="PTHR42915">
    <property type="entry name" value="HYPOTHETICAL 460 KDA PROTEIN IN FEUA-SIGW INTERGENIC REGION [PRECURSOR]"/>
    <property type="match status" value="1"/>
</dbReference>
<dbReference type="Gene3D" id="3.90.1150.140">
    <property type="match status" value="1"/>
</dbReference>
<keyword evidence="4" id="KW-1185">Reference proteome</keyword>
<protein>
    <submittedName>
        <fullName evidence="3">DUF1343 domain-containing protein</fullName>
    </submittedName>
</protein>
<sequence length="382" mass="43733">MKLGLEVFLEKHTRQYTDKKIGLLTNLTGVNHELKSTIDLFHEHEHISLTALFGPEHGIRGEVQEGKLIESTVDSFTGVPVYSLYNKKKQPNHEMLDEVDVVFCDLQDIGSRYYTFIYSLANMMKICGEKEKKVVVLDRPNPINGLMVEGNIIEDGFQSFVGQFPLPVRHGMTIGELALLFTNKFNIDCSLEVIPMEGWTRDMYFEQTNLLWVSPTPNTTTMDMCILYPGTCLIEGTNLSEGRGTTKPFEVIGAPFINGRKLADEMNALSIPGVLFRPTVFMPMYQKYEGEVCEGVQVHVTDRNVLQAFELGILLLEKVYQLYPKHIEFIRGGKENRYFIDLLAGTDKLRKQVIEGNTRTFRNQLTKYVEQFKQVRNSYLLY</sequence>
<comment type="caution">
    <text evidence="3">The sequence shown here is derived from an EMBL/GenBank/DDBJ whole genome shotgun (WGS) entry which is preliminary data.</text>
</comment>
<dbReference type="PANTHER" id="PTHR42915:SF1">
    <property type="entry name" value="PEPTIDOGLYCAN BETA-N-ACETYLMURAMIDASE NAMZ"/>
    <property type="match status" value="1"/>
</dbReference>
<evidence type="ECO:0000313" key="3">
    <source>
        <dbReference type="EMBL" id="MEN2768653.1"/>
    </source>
</evidence>
<dbReference type="Proteomes" id="UP001444625">
    <property type="component" value="Unassembled WGS sequence"/>
</dbReference>
<dbReference type="EMBL" id="JBDIML010000006">
    <property type="protein sequence ID" value="MEN2768653.1"/>
    <property type="molecule type" value="Genomic_DNA"/>
</dbReference>
<dbReference type="InterPro" id="IPR048503">
    <property type="entry name" value="NamZ_C"/>
</dbReference>
<reference evidence="3 4" key="1">
    <citation type="submission" date="2024-05" db="EMBL/GenBank/DDBJ databases">
        <authorList>
            <person name="Haq I."/>
            <person name="Ullah Z."/>
            <person name="Ahmad R."/>
            <person name="Li M."/>
            <person name="Tong Y."/>
        </authorList>
    </citation>
    <scope>NUCLEOTIDE SEQUENCE [LARGE SCALE GENOMIC DNA]</scope>
    <source>
        <strain evidence="3 4">16A2E</strain>
    </source>
</reference>
<accession>A0ABU9XK38</accession>
<gene>
    <name evidence="3" type="ORF">ABC228_15830</name>
</gene>
<organism evidence="3 4">
    <name type="scientific">Ornithinibacillus xuwenensis</name>
    <dbReference type="NCBI Taxonomy" id="3144668"/>
    <lineage>
        <taxon>Bacteria</taxon>
        <taxon>Bacillati</taxon>
        <taxon>Bacillota</taxon>
        <taxon>Bacilli</taxon>
        <taxon>Bacillales</taxon>
        <taxon>Bacillaceae</taxon>
        <taxon>Ornithinibacillus</taxon>
    </lineage>
</organism>
<feature type="domain" description="Peptidoglycan beta-N-acetylmuramidase NamZ N-terminal" evidence="1">
    <location>
        <begin position="21"/>
        <end position="222"/>
    </location>
</feature>
<dbReference type="InterPro" id="IPR048502">
    <property type="entry name" value="NamZ_N"/>
</dbReference>
<evidence type="ECO:0000259" key="2">
    <source>
        <dbReference type="Pfam" id="PF20732"/>
    </source>
</evidence>
<dbReference type="PIRSF" id="PIRSF016719">
    <property type="entry name" value="UCP016719"/>
    <property type="match status" value="1"/>
</dbReference>
<dbReference type="Gene3D" id="3.40.50.12170">
    <property type="entry name" value="Uncharacterised protein PF07075, DUF1343"/>
    <property type="match status" value="1"/>
</dbReference>
<evidence type="ECO:0000313" key="4">
    <source>
        <dbReference type="Proteomes" id="UP001444625"/>
    </source>
</evidence>
<dbReference type="RefSeq" id="WP_345826146.1">
    <property type="nucleotide sequence ID" value="NZ_JBDIML010000006.1"/>
</dbReference>
<evidence type="ECO:0000259" key="1">
    <source>
        <dbReference type="Pfam" id="PF07075"/>
    </source>
</evidence>